<dbReference type="PANTHER" id="PTHR39082">
    <property type="entry name" value="PHOSPHOLIPASE C-BETA-2-RELATED"/>
    <property type="match status" value="1"/>
</dbReference>
<keyword evidence="3" id="KW-1185">Reference proteome</keyword>
<feature type="domain" description="C4-type zinc ribbon" evidence="1">
    <location>
        <begin position="201"/>
        <end position="233"/>
    </location>
</feature>
<dbReference type="KEGG" id="epo:Epro_0291"/>
<sequence length="236" mass="26506">MENLRQDLETLCLVQDYDIKIVKAKEIIRNAPHLAALKKKELDAKKAETEVQKKNFVALNSAKKEKEALLDSKEKAIGKHSSELNSAKSNDIYKTLLLAIEKEKADISIIEDEVLELLTKIDAEAVVVKSAEAALKEFEQKISEEIFKINASAKEQEEAVETFKTERDRRKAGVSKNILDQYERICEGRDGMGIALVEADSCGGCSMTLRPQLVNQAQKSTEIVYCDNCSRILFKK</sequence>
<dbReference type="PANTHER" id="PTHR39082:SF1">
    <property type="entry name" value="SCAVENGER RECEPTOR CLASS A MEMBER 3"/>
    <property type="match status" value="1"/>
</dbReference>
<organism evidence="2 3">
    <name type="scientific">Endomicrobium proavitum</name>
    <dbReference type="NCBI Taxonomy" id="1408281"/>
    <lineage>
        <taxon>Bacteria</taxon>
        <taxon>Pseudomonadati</taxon>
        <taxon>Elusimicrobiota</taxon>
        <taxon>Endomicrobiia</taxon>
        <taxon>Endomicrobiales</taxon>
        <taxon>Endomicrobiaceae</taxon>
        <taxon>Endomicrobium</taxon>
    </lineage>
</organism>
<dbReference type="InterPro" id="IPR003743">
    <property type="entry name" value="Zf-RING_7"/>
</dbReference>
<gene>
    <name evidence="2" type="ORF">Epro_0291</name>
</gene>
<evidence type="ECO:0000313" key="2">
    <source>
        <dbReference type="EMBL" id="AKL97670.1"/>
    </source>
</evidence>
<proteinExistence type="predicted"/>
<reference evidence="2 3" key="1">
    <citation type="submission" date="2014-09" db="EMBL/GenBank/DDBJ databases">
        <title>Complete genome sequence of Endomicrobium proavitum.</title>
        <authorList>
            <person name="Zheng H."/>
        </authorList>
    </citation>
    <scope>NUCLEOTIDE SEQUENCE [LARGE SCALE GENOMIC DNA]</scope>
    <source>
        <strain evidence="2 3">Rsa215</strain>
    </source>
</reference>
<dbReference type="Pfam" id="PF02591">
    <property type="entry name" value="Zn_ribbon_9"/>
    <property type="match status" value="1"/>
</dbReference>
<dbReference type="Gene3D" id="1.10.287.1490">
    <property type="match status" value="1"/>
</dbReference>
<dbReference type="STRING" id="1408281.Epro_0291"/>
<dbReference type="InterPro" id="IPR052376">
    <property type="entry name" value="Oxidative_Scav/Glycosyltrans"/>
</dbReference>
<dbReference type="Proteomes" id="UP000035337">
    <property type="component" value="Chromosome"/>
</dbReference>
<dbReference type="EMBL" id="CP009498">
    <property type="protein sequence ID" value="AKL97670.1"/>
    <property type="molecule type" value="Genomic_DNA"/>
</dbReference>
<dbReference type="OrthoDB" id="9795058at2"/>
<dbReference type="PATRIC" id="fig|1408281.3.peg.302"/>
<dbReference type="AlphaFoldDB" id="A0A0G3WIF6"/>
<evidence type="ECO:0000313" key="3">
    <source>
        <dbReference type="Proteomes" id="UP000035337"/>
    </source>
</evidence>
<dbReference type="RefSeq" id="WP_052569923.1">
    <property type="nucleotide sequence ID" value="NZ_CP009498.1"/>
</dbReference>
<protein>
    <recommendedName>
        <fullName evidence="1">C4-type zinc ribbon domain-containing protein</fullName>
    </recommendedName>
</protein>
<accession>A0A0G3WIF6</accession>
<evidence type="ECO:0000259" key="1">
    <source>
        <dbReference type="Pfam" id="PF02591"/>
    </source>
</evidence>
<name>A0A0G3WIF6_9BACT</name>